<keyword evidence="2" id="KW-1185">Reference proteome</keyword>
<accession>A0A8X6PRZ5</accession>
<reference evidence="1" key="1">
    <citation type="submission" date="2020-08" db="EMBL/GenBank/DDBJ databases">
        <title>Multicomponent nature underlies the extraordinary mechanical properties of spider dragline silk.</title>
        <authorList>
            <person name="Kono N."/>
            <person name="Nakamura H."/>
            <person name="Mori M."/>
            <person name="Yoshida Y."/>
            <person name="Ohtoshi R."/>
            <person name="Malay A.D."/>
            <person name="Moran D.A.P."/>
            <person name="Tomita M."/>
            <person name="Numata K."/>
            <person name="Arakawa K."/>
        </authorList>
    </citation>
    <scope>NUCLEOTIDE SEQUENCE</scope>
</reference>
<organism evidence="1 2">
    <name type="scientific">Nephila pilipes</name>
    <name type="common">Giant wood spider</name>
    <name type="synonym">Nephila maculata</name>
    <dbReference type="NCBI Taxonomy" id="299642"/>
    <lineage>
        <taxon>Eukaryota</taxon>
        <taxon>Metazoa</taxon>
        <taxon>Ecdysozoa</taxon>
        <taxon>Arthropoda</taxon>
        <taxon>Chelicerata</taxon>
        <taxon>Arachnida</taxon>
        <taxon>Araneae</taxon>
        <taxon>Araneomorphae</taxon>
        <taxon>Entelegynae</taxon>
        <taxon>Araneoidea</taxon>
        <taxon>Nephilidae</taxon>
        <taxon>Nephila</taxon>
    </lineage>
</organism>
<comment type="caution">
    <text evidence="1">The sequence shown here is derived from an EMBL/GenBank/DDBJ whole genome shotgun (WGS) entry which is preliminary data.</text>
</comment>
<evidence type="ECO:0000313" key="1">
    <source>
        <dbReference type="EMBL" id="GFT82245.1"/>
    </source>
</evidence>
<evidence type="ECO:0000313" key="2">
    <source>
        <dbReference type="Proteomes" id="UP000887013"/>
    </source>
</evidence>
<proteinExistence type="predicted"/>
<protein>
    <submittedName>
        <fullName evidence="1">Uncharacterized protein</fullName>
    </submittedName>
</protein>
<name>A0A8X6PRZ5_NEPPI</name>
<dbReference type="EMBL" id="BMAW01118933">
    <property type="protein sequence ID" value="GFT82245.1"/>
    <property type="molecule type" value="Genomic_DNA"/>
</dbReference>
<dbReference type="Proteomes" id="UP000887013">
    <property type="component" value="Unassembled WGS sequence"/>
</dbReference>
<gene>
    <name evidence="1" type="ORF">NPIL_265421</name>
</gene>
<dbReference type="AlphaFoldDB" id="A0A8X6PRZ5"/>
<sequence length="97" mass="11014">MGGEMQAILSEGETPIIVLFRLTQNSSGRRHEQEPFFPAVGFPYPVPYAHVCLLSDFFHFHFRNLRGLVDPQRKGILVCGVNIAGSLCHQKHGYRKF</sequence>